<accession>A0A380CLA8</accession>
<dbReference type="Proteomes" id="UP000254956">
    <property type="component" value="Unassembled WGS sequence"/>
</dbReference>
<gene>
    <name evidence="6" type="ORF">NCTC12413_01870</name>
</gene>
<evidence type="ECO:0000256" key="4">
    <source>
        <dbReference type="ARBA" id="ARBA00023136"/>
    </source>
</evidence>
<dbReference type="STRING" id="1212545.SARL_10781"/>
<dbReference type="OrthoDB" id="1551454at2"/>
<feature type="transmembrane region" description="Helical" evidence="5">
    <location>
        <begin position="97"/>
        <end position="118"/>
    </location>
</feature>
<evidence type="ECO:0000256" key="5">
    <source>
        <dbReference type="SAM" id="Phobius"/>
    </source>
</evidence>
<evidence type="ECO:0000256" key="3">
    <source>
        <dbReference type="ARBA" id="ARBA00022989"/>
    </source>
</evidence>
<keyword evidence="4 5" id="KW-0472">Membrane</keyword>
<dbReference type="InterPro" id="IPR004710">
    <property type="entry name" value="Bilac:Na_transpt"/>
</dbReference>
<feature type="transmembrane region" description="Helical" evidence="5">
    <location>
        <begin position="12"/>
        <end position="30"/>
    </location>
</feature>
<dbReference type="PANTHER" id="PTHR10361">
    <property type="entry name" value="SODIUM-BILE ACID COTRANSPORTER"/>
    <property type="match status" value="1"/>
</dbReference>
<keyword evidence="3 5" id="KW-1133">Transmembrane helix</keyword>
<evidence type="ECO:0000256" key="2">
    <source>
        <dbReference type="ARBA" id="ARBA00022692"/>
    </source>
</evidence>
<protein>
    <submittedName>
        <fullName evidence="6">Sodium-dependent transporter</fullName>
    </submittedName>
</protein>
<dbReference type="Gene3D" id="1.20.1530.20">
    <property type="match status" value="1"/>
</dbReference>
<dbReference type="GO" id="GO:0016020">
    <property type="term" value="C:membrane"/>
    <property type="evidence" value="ECO:0007669"/>
    <property type="project" value="UniProtKB-SubCell"/>
</dbReference>
<evidence type="ECO:0000313" key="7">
    <source>
        <dbReference type="Proteomes" id="UP000254956"/>
    </source>
</evidence>
<feature type="transmembrane region" description="Helical" evidence="5">
    <location>
        <begin position="284"/>
        <end position="304"/>
    </location>
</feature>
<dbReference type="EMBL" id="UGZE01000001">
    <property type="protein sequence ID" value="SUJ21306.1"/>
    <property type="molecule type" value="Genomic_DNA"/>
</dbReference>
<comment type="subcellular location">
    <subcellularLocation>
        <location evidence="1">Membrane</location>
        <topology evidence="1">Multi-pass membrane protein</topology>
    </subcellularLocation>
</comment>
<sequence>MVDIINKKLQKLMPILTPFCVVIGILFHFIGEQLLFVVPWLFAFMTFAGSLTMRFKDIKVFIKHPFIILFSIAFLHILMPVWAYFLTQTVFNDHLLTIGFVISVAIPTGVTSIIWINICKGDFPLGLSIILIDTLLAPIILPTLLYVLVGESINIDTISILKGLILMIVIPSIFGILVNEFLKNKSSKLNVTLAPFSKLSFFAIVIINSSAVTPYVTNFTWNLLAIILMVFFLAAIGYALALILSHILFKNTIITTTLVLIGGMRNIPIGIIIAVTYFPKKVAMPVVFCMLFQQVLASLFAKVLDKYQKQYI</sequence>
<dbReference type="InterPro" id="IPR002657">
    <property type="entry name" value="BilAc:Na_symport/Acr3"/>
</dbReference>
<evidence type="ECO:0000256" key="1">
    <source>
        <dbReference type="ARBA" id="ARBA00004141"/>
    </source>
</evidence>
<dbReference type="RefSeq" id="WP_021459045.1">
    <property type="nucleotide sequence ID" value="NZ_BKAV01000018.1"/>
</dbReference>
<keyword evidence="2 5" id="KW-0812">Transmembrane</keyword>
<feature type="transmembrane region" description="Helical" evidence="5">
    <location>
        <begin position="223"/>
        <end position="244"/>
    </location>
</feature>
<dbReference type="AlphaFoldDB" id="A0A380CLA8"/>
<feature type="transmembrane region" description="Helical" evidence="5">
    <location>
        <begin position="199"/>
        <end position="217"/>
    </location>
</feature>
<name>A0A380CLA8_9STAP</name>
<proteinExistence type="predicted"/>
<organism evidence="6 7">
    <name type="scientific">Staphylococcus arlettae</name>
    <dbReference type="NCBI Taxonomy" id="29378"/>
    <lineage>
        <taxon>Bacteria</taxon>
        <taxon>Bacillati</taxon>
        <taxon>Bacillota</taxon>
        <taxon>Bacilli</taxon>
        <taxon>Bacillales</taxon>
        <taxon>Staphylococcaceae</taxon>
        <taxon>Staphylococcus</taxon>
    </lineage>
</organism>
<reference evidence="6 7" key="1">
    <citation type="submission" date="2018-06" db="EMBL/GenBank/DDBJ databases">
        <authorList>
            <consortium name="Pathogen Informatics"/>
            <person name="Doyle S."/>
        </authorList>
    </citation>
    <scope>NUCLEOTIDE SEQUENCE [LARGE SCALE GENOMIC DNA]</scope>
    <source>
        <strain evidence="6 7">NCTC12413</strain>
    </source>
</reference>
<evidence type="ECO:0000313" key="6">
    <source>
        <dbReference type="EMBL" id="SUJ21306.1"/>
    </source>
</evidence>
<feature type="transmembrane region" description="Helical" evidence="5">
    <location>
        <begin position="125"/>
        <end position="148"/>
    </location>
</feature>
<dbReference type="InterPro" id="IPR038770">
    <property type="entry name" value="Na+/solute_symporter_sf"/>
</dbReference>
<dbReference type="Pfam" id="PF01758">
    <property type="entry name" value="SBF"/>
    <property type="match status" value="1"/>
</dbReference>
<feature type="transmembrane region" description="Helical" evidence="5">
    <location>
        <begin position="256"/>
        <end position="278"/>
    </location>
</feature>
<feature type="transmembrane region" description="Helical" evidence="5">
    <location>
        <begin position="160"/>
        <end position="178"/>
    </location>
</feature>
<feature type="transmembrane region" description="Helical" evidence="5">
    <location>
        <begin position="36"/>
        <end position="54"/>
    </location>
</feature>
<dbReference type="PANTHER" id="PTHR10361:SF28">
    <property type="entry name" value="P3 PROTEIN-RELATED"/>
    <property type="match status" value="1"/>
</dbReference>
<feature type="transmembrane region" description="Helical" evidence="5">
    <location>
        <begin position="66"/>
        <end position="85"/>
    </location>
</feature>